<dbReference type="EMBL" id="AWUE01014828">
    <property type="protein sequence ID" value="OMP01163.1"/>
    <property type="molecule type" value="Genomic_DNA"/>
</dbReference>
<gene>
    <name evidence="2" type="ORF">COLO4_12124</name>
</gene>
<reference evidence="3" key="1">
    <citation type="submission" date="2013-09" db="EMBL/GenBank/DDBJ databases">
        <title>Corchorus olitorius genome sequencing.</title>
        <authorList>
            <person name="Alam M."/>
            <person name="Haque M.S."/>
            <person name="Islam M.S."/>
            <person name="Emdad E.M."/>
            <person name="Islam M.M."/>
            <person name="Ahmed B."/>
            <person name="Halim A."/>
            <person name="Hossen Q.M.M."/>
            <person name="Hossain M.Z."/>
            <person name="Ahmed R."/>
            <person name="Khan M.M."/>
            <person name="Islam R."/>
            <person name="Rashid M.M."/>
            <person name="Khan S.A."/>
            <person name="Rahman M.S."/>
            <person name="Alam M."/>
            <person name="Yahiya A.S."/>
            <person name="Khan M.S."/>
            <person name="Azam M.S."/>
            <person name="Haque T."/>
            <person name="Lashkar M.Z.H."/>
            <person name="Akhand A.I."/>
            <person name="Morshed G."/>
            <person name="Roy S."/>
            <person name="Uddin K.S."/>
            <person name="Rabeya T."/>
            <person name="Hossain A.S."/>
            <person name="Chowdhury A."/>
            <person name="Snigdha A.R."/>
            <person name="Mortoza M.S."/>
            <person name="Matin S.A."/>
            <person name="Hoque S.M.E."/>
            <person name="Islam M.K."/>
            <person name="Roy D.K."/>
            <person name="Haider R."/>
            <person name="Moosa M.M."/>
            <person name="Elias S.M."/>
            <person name="Hasan A.M."/>
            <person name="Jahan S."/>
            <person name="Shafiuddin M."/>
            <person name="Mahmood N."/>
            <person name="Shommy N.S."/>
        </authorList>
    </citation>
    <scope>NUCLEOTIDE SEQUENCE [LARGE SCALE GENOMIC DNA]</scope>
    <source>
        <strain evidence="3">cv. O-4</strain>
    </source>
</reference>
<feature type="compositionally biased region" description="Basic and acidic residues" evidence="1">
    <location>
        <begin position="364"/>
        <end position="382"/>
    </location>
</feature>
<feature type="region of interest" description="Disordered" evidence="1">
    <location>
        <begin position="359"/>
        <end position="430"/>
    </location>
</feature>
<dbReference type="Gene3D" id="1.10.1410.10">
    <property type="match status" value="1"/>
</dbReference>
<feature type="compositionally biased region" description="Polar residues" evidence="1">
    <location>
        <begin position="251"/>
        <end position="265"/>
    </location>
</feature>
<proteinExistence type="predicted"/>
<dbReference type="PANTHER" id="PTHR12271">
    <property type="entry name" value="POLY A POLYMERASE CID PAP -RELATED"/>
    <property type="match status" value="1"/>
</dbReference>
<dbReference type="GO" id="GO:0016779">
    <property type="term" value="F:nucleotidyltransferase activity"/>
    <property type="evidence" value="ECO:0007669"/>
    <property type="project" value="TreeGrafter"/>
</dbReference>
<protein>
    <submittedName>
        <fullName evidence="2">Uncharacterized protein</fullName>
    </submittedName>
</protein>
<evidence type="ECO:0000256" key="1">
    <source>
        <dbReference type="SAM" id="MobiDB-lite"/>
    </source>
</evidence>
<name>A0A1R3K263_9ROSI</name>
<dbReference type="GO" id="GO:0031123">
    <property type="term" value="P:RNA 3'-end processing"/>
    <property type="evidence" value="ECO:0007669"/>
    <property type="project" value="TreeGrafter"/>
</dbReference>
<accession>A0A1R3K263</accession>
<dbReference type="OrthoDB" id="990057at2759"/>
<feature type="region of interest" description="Disordered" evidence="1">
    <location>
        <begin position="226"/>
        <end position="287"/>
    </location>
</feature>
<dbReference type="SUPFAM" id="SSF81631">
    <property type="entry name" value="PAP/OAS1 substrate-binding domain"/>
    <property type="match status" value="1"/>
</dbReference>
<organism evidence="2 3">
    <name type="scientific">Corchorus olitorius</name>
    <dbReference type="NCBI Taxonomy" id="93759"/>
    <lineage>
        <taxon>Eukaryota</taxon>
        <taxon>Viridiplantae</taxon>
        <taxon>Streptophyta</taxon>
        <taxon>Embryophyta</taxon>
        <taxon>Tracheophyta</taxon>
        <taxon>Spermatophyta</taxon>
        <taxon>Magnoliopsida</taxon>
        <taxon>eudicotyledons</taxon>
        <taxon>Gunneridae</taxon>
        <taxon>Pentapetalae</taxon>
        <taxon>rosids</taxon>
        <taxon>malvids</taxon>
        <taxon>Malvales</taxon>
        <taxon>Malvaceae</taxon>
        <taxon>Grewioideae</taxon>
        <taxon>Apeibeae</taxon>
        <taxon>Corchorus</taxon>
    </lineage>
</organism>
<sequence>MKMIKNYLNYGIRNKESVAELFVTLLIKLASVENLWQKGVCVSLCRGSWISKALGFRCTINVEDFTDQYENVSRAVGREGFEKIYGCIRRSLHYLEAFSNGQMQISKLKELLFDRDTIGDRVAMDLFKTTAEINSNEIKTMKLTEKQSKTQLVHNESSQTKKRVFAEDLDKSKGKKQCKGVTLLEGKGGVQFKEVGRKQPVENEVKPLLISRDTIGSNIATHLVKTTTNSSVSNKSDEKNKTKLTEHLGPENQSNGQLVHHGSSQTKKRPFTEDLDKSKGKKQCKGANYVEGKGGVQFKEGGNKQPVENEVKPLPISRDTIGDSVATNHVKITTKVSVPNNSNEIKTELTENLGMVHQTKTQLGHHESSQTEKRPFKDDLGKSKGKKHCKGAKPLERKGGVQIKEGGKKQPVENEVKPLPTSGWQGKHPVDGRREWKTFGENSGHLTTHFAPQVPHLAPHSHSSDSLSCYDPVMFPSISASSFTHLQGFCNPIQQHPLFPLLNSLGLNASYILTPPAPMPHIGPIHGQHAQNQTHTVPRRPWE</sequence>
<feature type="compositionally biased region" description="Basic and acidic residues" evidence="1">
    <location>
        <begin position="393"/>
        <end position="416"/>
    </location>
</feature>
<dbReference type="PANTHER" id="PTHR12271:SF134">
    <property type="entry name" value="NUCLEOTIDYLTRANSFERASE FAMILY PROTEIN"/>
    <property type="match status" value="1"/>
</dbReference>
<feature type="compositionally biased region" description="Basic and acidic residues" evidence="1">
    <location>
        <begin position="235"/>
        <end position="249"/>
    </location>
</feature>
<comment type="caution">
    <text evidence="2">The sequence shown here is derived from an EMBL/GenBank/DDBJ whole genome shotgun (WGS) entry which is preliminary data.</text>
</comment>
<keyword evidence="3" id="KW-1185">Reference proteome</keyword>
<dbReference type="AlphaFoldDB" id="A0A1R3K263"/>
<dbReference type="STRING" id="93759.A0A1R3K263"/>
<evidence type="ECO:0000313" key="3">
    <source>
        <dbReference type="Proteomes" id="UP000187203"/>
    </source>
</evidence>
<dbReference type="Proteomes" id="UP000187203">
    <property type="component" value="Unassembled WGS sequence"/>
</dbReference>
<evidence type="ECO:0000313" key="2">
    <source>
        <dbReference type="EMBL" id="OMP01163.1"/>
    </source>
</evidence>